<dbReference type="Gene3D" id="1.10.3210.10">
    <property type="entry name" value="Hypothetical protein af1432"/>
    <property type="match status" value="1"/>
</dbReference>
<organism evidence="1 2">
    <name type="scientific">Pseudomonas phage PaMx11</name>
    <dbReference type="NCBI Taxonomy" id="1175657"/>
    <lineage>
        <taxon>Viruses</taxon>
        <taxon>Duplodnaviria</taxon>
        <taxon>Heunggongvirae</taxon>
        <taxon>Uroviricota</taxon>
        <taxon>Caudoviricetes</taxon>
        <taxon>Mesyanzhinovviridae</taxon>
        <taxon>Bradleyvirinae</taxon>
        <taxon>Abidjanvirus</taxon>
        <taxon>Abidjanvirus PaMx11</taxon>
        <taxon>Pseudomonas virus PaMx11</taxon>
    </lineage>
</organism>
<dbReference type="EMBL" id="JQ067087">
    <property type="protein sequence ID" value="ALH23726.1"/>
    <property type="molecule type" value="Genomic_DNA"/>
</dbReference>
<name>A0A0S0N8K7_BPPAM</name>
<evidence type="ECO:0000313" key="1">
    <source>
        <dbReference type="EMBL" id="ALH23726.1"/>
    </source>
</evidence>
<dbReference type="Proteomes" id="UP000204009">
    <property type="component" value="Segment"/>
</dbReference>
<protein>
    <submittedName>
        <fullName evidence="1">HD domain-containing protein</fullName>
    </submittedName>
</protein>
<dbReference type="OrthoDB" id="10974at10239"/>
<evidence type="ECO:0000313" key="2">
    <source>
        <dbReference type="Proteomes" id="UP000204009"/>
    </source>
</evidence>
<dbReference type="Pfam" id="PF12917">
    <property type="entry name" value="YfbR-like"/>
    <property type="match status" value="1"/>
</dbReference>
<organismHost>
    <name type="scientific">Pseudomonas aeruginosa</name>
    <dbReference type="NCBI Taxonomy" id="287"/>
</organismHost>
<sequence length="198" mass="22315">MGSITSKIADEEREAAQAVQHQANKINRRVLAAREGGNVLRCHTVPHHGQYSVGKHSYDALSLLLLLHPNPSMNLVKATLWHDCAERFVGDMPAPAKWLNQRLGEEYELAEREAQKASGLELPELTEDEQNWLTAVDRVELLLWAEEQAALGNRHIQGLMTASWGWLAQNSAKVPVEVRDFVEGFVWHRLDNDPRKSA</sequence>
<accession>A0A0S0N8K7</accession>
<keyword evidence="2" id="KW-1185">Reference proteome</keyword>
<reference evidence="1 2" key="1">
    <citation type="journal article" date="2012" name="Appl. Environ. Microbiol.">
        <title>High Diversity and Novel Species of Pseudomonas aeruginosa Bacteriophages.</title>
        <authorList>
            <person name="Sepulveda-Robles O."/>
            <person name="Kameyama L."/>
            <person name="Guarneros G."/>
        </authorList>
    </citation>
    <scope>NUCLEOTIDE SEQUENCE [LARGE SCALE GENOMIC DNA]</scope>
</reference>
<dbReference type="RefSeq" id="YP_009196305.1">
    <property type="nucleotide sequence ID" value="NC_028770.1"/>
</dbReference>
<proteinExistence type="predicted"/>
<dbReference type="SUPFAM" id="SSF109604">
    <property type="entry name" value="HD-domain/PDEase-like"/>
    <property type="match status" value="1"/>
</dbReference>
<dbReference type="KEGG" id="vg:26623530"/>
<dbReference type="GeneID" id="26623530"/>
<gene>
    <name evidence="1" type="primary">thyA</name>
    <name evidence="1" type="ORF">PaMx11_52</name>
</gene>